<dbReference type="GO" id="GO:0009247">
    <property type="term" value="P:glycolipid biosynthetic process"/>
    <property type="evidence" value="ECO:0007669"/>
    <property type="project" value="UniProtKB-ARBA"/>
</dbReference>
<accession>A0A841R0W1</accession>
<dbReference type="InterPro" id="IPR004960">
    <property type="entry name" value="LipA_acyltrans"/>
</dbReference>
<reference evidence="7 8" key="1">
    <citation type="submission" date="2020-08" db="EMBL/GenBank/DDBJ databases">
        <title>Genomic Encyclopedia of Type Strains, Phase IV (KMG-IV): sequencing the most valuable type-strain genomes for metagenomic binning, comparative biology and taxonomic classification.</title>
        <authorList>
            <person name="Goeker M."/>
        </authorList>
    </citation>
    <scope>NUCLEOTIDE SEQUENCE [LARGE SCALE GENOMIC DNA]</scope>
    <source>
        <strain evidence="7 8">DSM 21255</strain>
    </source>
</reference>
<dbReference type="EC" id="2.3.1.241" evidence="7"/>
<dbReference type="RefSeq" id="WP_159823146.1">
    <property type="nucleotide sequence ID" value="NZ_CABWNB010000003.1"/>
</dbReference>
<keyword evidence="8" id="KW-1185">Reference proteome</keyword>
<comment type="subcellular location">
    <subcellularLocation>
        <location evidence="1">Cell inner membrane</location>
    </subcellularLocation>
</comment>
<evidence type="ECO:0000313" key="7">
    <source>
        <dbReference type="EMBL" id="MBB6477393.1"/>
    </source>
</evidence>
<keyword evidence="4 7" id="KW-0808">Transferase</keyword>
<name>A0A841R0W1_9FIRM</name>
<evidence type="ECO:0000256" key="6">
    <source>
        <dbReference type="ARBA" id="ARBA00023315"/>
    </source>
</evidence>
<protein>
    <submittedName>
        <fullName evidence="7">KDO2-lipid IV(A) lauroyltransferase</fullName>
        <ecNumber evidence="7">2.3.1.241</ecNumber>
    </submittedName>
</protein>
<dbReference type="OrthoDB" id="9801955at2"/>
<keyword evidence="2" id="KW-1003">Cell membrane</keyword>
<dbReference type="AlphaFoldDB" id="A0A841R0W1"/>
<evidence type="ECO:0000256" key="2">
    <source>
        <dbReference type="ARBA" id="ARBA00022475"/>
    </source>
</evidence>
<dbReference type="Pfam" id="PF03279">
    <property type="entry name" value="Lip_A_acyltrans"/>
    <property type="match status" value="1"/>
</dbReference>
<evidence type="ECO:0000256" key="3">
    <source>
        <dbReference type="ARBA" id="ARBA00022519"/>
    </source>
</evidence>
<evidence type="ECO:0000313" key="8">
    <source>
        <dbReference type="Proteomes" id="UP000591941"/>
    </source>
</evidence>
<evidence type="ECO:0000256" key="1">
    <source>
        <dbReference type="ARBA" id="ARBA00004533"/>
    </source>
</evidence>
<gene>
    <name evidence="7" type="ORF">HNR45_000423</name>
</gene>
<keyword evidence="5" id="KW-0472">Membrane</keyword>
<evidence type="ECO:0000256" key="4">
    <source>
        <dbReference type="ARBA" id="ARBA00022679"/>
    </source>
</evidence>
<keyword evidence="6 7" id="KW-0012">Acyltransferase</keyword>
<organism evidence="7 8">
    <name type="scientific">Negativicoccus succinicivorans</name>
    <dbReference type="NCBI Taxonomy" id="620903"/>
    <lineage>
        <taxon>Bacteria</taxon>
        <taxon>Bacillati</taxon>
        <taxon>Bacillota</taxon>
        <taxon>Negativicutes</taxon>
        <taxon>Veillonellales</taxon>
        <taxon>Veillonellaceae</taxon>
        <taxon>Negativicoccus</taxon>
    </lineage>
</organism>
<dbReference type="PANTHER" id="PTHR30606:SF10">
    <property type="entry name" value="PHOSPHATIDYLINOSITOL MANNOSIDE ACYLTRANSFERASE"/>
    <property type="match status" value="1"/>
</dbReference>
<dbReference type="GO" id="GO:0005886">
    <property type="term" value="C:plasma membrane"/>
    <property type="evidence" value="ECO:0007669"/>
    <property type="project" value="UniProtKB-SubCell"/>
</dbReference>
<dbReference type="EMBL" id="JACHHI010000002">
    <property type="protein sequence ID" value="MBB6477393.1"/>
    <property type="molecule type" value="Genomic_DNA"/>
</dbReference>
<dbReference type="Proteomes" id="UP000591941">
    <property type="component" value="Unassembled WGS sequence"/>
</dbReference>
<evidence type="ECO:0000256" key="5">
    <source>
        <dbReference type="ARBA" id="ARBA00023136"/>
    </source>
</evidence>
<comment type="caution">
    <text evidence="7">The sequence shown here is derived from an EMBL/GenBank/DDBJ whole genome shotgun (WGS) entry which is preliminary data.</text>
</comment>
<sequence length="308" mass="35367">MYFWLQLGRRWACGLPAGAARHWGDRLGRFFWRVLPQKRKDIAVENILRAELADSPEQARAIAKTSAVRLGRIALDVLRFPLYTEGRILEQMHFTGTEELDALYRNGGGCIIAASHTDNWEMLGGALASKYPGKIVAVGFKQSNEGFDRFIRESRAMLGEEVLYPKNMREILRLLEEGKWICLLYDQDGGGKGMLAQLFRTLALSVTGPAVFSYARKVPIVPVQIYTRDEGFDVVVQKSLRTRQDLKKAVAVREMTDTLNAILAERVSERPADWFWIHNRWKWTKRIYGDPHDLWRKEQAQRAKEDEA</sequence>
<dbReference type="GO" id="GO:0008913">
    <property type="term" value="F:Kdo2-lipid IVA acyltransferase activity"/>
    <property type="evidence" value="ECO:0007669"/>
    <property type="project" value="UniProtKB-EC"/>
</dbReference>
<dbReference type="GeneID" id="93485701"/>
<dbReference type="CDD" id="cd07984">
    <property type="entry name" value="LPLAT_LABLAT-like"/>
    <property type="match status" value="1"/>
</dbReference>
<keyword evidence="3" id="KW-0997">Cell inner membrane</keyword>
<dbReference type="PANTHER" id="PTHR30606">
    <property type="entry name" value="LIPID A BIOSYNTHESIS LAUROYL ACYLTRANSFERASE"/>
    <property type="match status" value="1"/>
</dbReference>
<proteinExistence type="predicted"/>